<keyword evidence="1" id="KW-0805">Transcription regulation</keyword>
<evidence type="ECO:0000256" key="4">
    <source>
        <dbReference type="PROSITE-ProRule" id="PRU00335"/>
    </source>
</evidence>
<organism evidence="6 7">
    <name type="scientific">Glycocaulis abyssi</name>
    <dbReference type="NCBI Taxonomy" id="1433403"/>
    <lineage>
        <taxon>Bacteria</taxon>
        <taxon>Pseudomonadati</taxon>
        <taxon>Pseudomonadota</taxon>
        <taxon>Alphaproteobacteria</taxon>
        <taxon>Maricaulales</taxon>
        <taxon>Maricaulaceae</taxon>
        <taxon>Glycocaulis</taxon>
    </lineage>
</organism>
<gene>
    <name evidence="6" type="ORF">ACFPB0_09585</name>
</gene>
<proteinExistence type="predicted"/>
<dbReference type="SUPFAM" id="SSF48498">
    <property type="entry name" value="Tetracyclin repressor-like, C-terminal domain"/>
    <property type="match status" value="1"/>
</dbReference>
<dbReference type="SUPFAM" id="SSF46689">
    <property type="entry name" value="Homeodomain-like"/>
    <property type="match status" value="1"/>
</dbReference>
<dbReference type="PANTHER" id="PTHR30055:SF234">
    <property type="entry name" value="HTH-TYPE TRANSCRIPTIONAL REGULATOR BETI"/>
    <property type="match status" value="1"/>
</dbReference>
<sequence>MRDDSGRRLTRRDARKQETHNHVIEAARQVFLDDGYERATIKAIADVAKVSAGTVLNVAPTKSALLILILRDEYEAIRDSVDRLEAALSGNLLDRLSALVQVIMEAQLRHEELFAAAIAHTWLWTGDSYEEAAAQMSLAWGAVERLLAKGIEKGELRNDIKPAAAARFIEDCYAGIVRRARGEGLDRSTASVLMRARLELVIEGLAAR</sequence>
<keyword evidence="7" id="KW-1185">Reference proteome</keyword>
<dbReference type="PANTHER" id="PTHR30055">
    <property type="entry name" value="HTH-TYPE TRANSCRIPTIONAL REGULATOR RUTR"/>
    <property type="match status" value="1"/>
</dbReference>
<dbReference type="Gene3D" id="1.10.357.10">
    <property type="entry name" value="Tetracycline Repressor, domain 2"/>
    <property type="match status" value="1"/>
</dbReference>
<name>A0ABV9NE16_9PROT</name>
<reference evidence="7" key="1">
    <citation type="journal article" date="2019" name="Int. J. Syst. Evol. Microbiol.">
        <title>The Global Catalogue of Microorganisms (GCM) 10K type strain sequencing project: providing services to taxonomists for standard genome sequencing and annotation.</title>
        <authorList>
            <consortium name="The Broad Institute Genomics Platform"/>
            <consortium name="The Broad Institute Genome Sequencing Center for Infectious Disease"/>
            <person name="Wu L."/>
            <person name="Ma J."/>
        </authorList>
    </citation>
    <scope>NUCLEOTIDE SEQUENCE [LARGE SCALE GENOMIC DNA]</scope>
    <source>
        <strain evidence="7">CCUG 62981</strain>
    </source>
</reference>
<dbReference type="InterPro" id="IPR036271">
    <property type="entry name" value="Tet_transcr_reg_TetR-rel_C_sf"/>
</dbReference>
<dbReference type="InterPro" id="IPR001647">
    <property type="entry name" value="HTH_TetR"/>
</dbReference>
<evidence type="ECO:0000256" key="2">
    <source>
        <dbReference type="ARBA" id="ARBA00023125"/>
    </source>
</evidence>
<evidence type="ECO:0000256" key="1">
    <source>
        <dbReference type="ARBA" id="ARBA00023015"/>
    </source>
</evidence>
<protein>
    <submittedName>
        <fullName evidence="6">TetR/AcrR family transcriptional regulator</fullName>
    </submittedName>
</protein>
<accession>A0ABV9NE16</accession>
<dbReference type="Proteomes" id="UP001596024">
    <property type="component" value="Unassembled WGS sequence"/>
</dbReference>
<evidence type="ECO:0000313" key="6">
    <source>
        <dbReference type="EMBL" id="MFC4725539.1"/>
    </source>
</evidence>
<evidence type="ECO:0000313" key="7">
    <source>
        <dbReference type="Proteomes" id="UP001596024"/>
    </source>
</evidence>
<dbReference type="Pfam" id="PF00440">
    <property type="entry name" value="TetR_N"/>
    <property type="match status" value="1"/>
</dbReference>
<dbReference type="PROSITE" id="PS50977">
    <property type="entry name" value="HTH_TETR_2"/>
    <property type="match status" value="1"/>
</dbReference>
<dbReference type="RefSeq" id="WP_371393375.1">
    <property type="nucleotide sequence ID" value="NZ_CP163421.1"/>
</dbReference>
<feature type="DNA-binding region" description="H-T-H motif" evidence="4">
    <location>
        <begin position="40"/>
        <end position="59"/>
    </location>
</feature>
<feature type="domain" description="HTH tetR-type" evidence="5">
    <location>
        <begin position="17"/>
        <end position="77"/>
    </location>
</feature>
<comment type="caution">
    <text evidence="6">The sequence shown here is derived from an EMBL/GenBank/DDBJ whole genome shotgun (WGS) entry which is preliminary data.</text>
</comment>
<keyword evidence="2 4" id="KW-0238">DNA-binding</keyword>
<dbReference type="InterPro" id="IPR009057">
    <property type="entry name" value="Homeodomain-like_sf"/>
</dbReference>
<keyword evidence="3" id="KW-0804">Transcription</keyword>
<evidence type="ECO:0000259" key="5">
    <source>
        <dbReference type="PROSITE" id="PS50977"/>
    </source>
</evidence>
<dbReference type="InterPro" id="IPR050109">
    <property type="entry name" value="HTH-type_TetR-like_transc_reg"/>
</dbReference>
<evidence type="ECO:0000256" key="3">
    <source>
        <dbReference type="ARBA" id="ARBA00023163"/>
    </source>
</evidence>
<dbReference type="EMBL" id="JBHSGQ010000004">
    <property type="protein sequence ID" value="MFC4725539.1"/>
    <property type="molecule type" value="Genomic_DNA"/>
</dbReference>